<dbReference type="RefSeq" id="YP_009496065.1">
    <property type="nucleotide sequence ID" value="NC_037996.1"/>
</dbReference>
<dbReference type="EMBL" id="MG755793">
    <property type="protein sequence ID" value="AWT38448.1"/>
    <property type="molecule type" value="Genomic_DNA"/>
</dbReference>
<comment type="pathway">
    <text evidence="4">Lipid metabolism; fatty acid biosynthesis.</text>
</comment>
<keyword evidence="7" id="KW-0150">Chloroplast</keyword>
<keyword evidence="4" id="KW-0276">Fatty acid metabolism</keyword>
<keyword evidence="3 4" id="KW-0597">Phosphoprotein</keyword>
<feature type="modified residue" description="O-(pantetheine 4'-phosphoryl)serine" evidence="4">
    <location>
        <position position="42"/>
    </location>
</feature>
<comment type="function">
    <text evidence="4 5">Carrier of the growing fatty acid chain in fatty acid biosynthesis.</text>
</comment>
<keyword evidence="4 5" id="KW-0275">Fatty acid biosynthesis</keyword>
<dbReference type="GeneID" id="36958237"/>
<accession>A0A2U9NMW6</accession>
<evidence type="ECO:0000256" key="3">
    <source>
        <dbReference type="ARBA" id="ARBA00022553"/>
    </source>
</evidence>
<dbReference type="HAMAP" id="MF_01217">
    <property type="entry name" value="Acyl_carrier"/>
    <property type="match status" value="1"/>
</dbReference>
<keyword evidence="4" id="KW-0443">Lipid metabolism</keyword>
<dbReference type="AlphaFoldDB" id="A0A2U9NMW6"/>
<evidence type="ECO:0000256" key="5">
    <source>
        <dbReference type="RuleBase" id="RU000722"/>
    </source>
</evidence>
<evidence type="ECO:0000256" key="4">
    <source>
        <dbReference type="HAMAP-Rule" id="MF_01217"/>
    </source>
</evidence>
<comment type="similarity">
    <text evidence="1 4">Belongs to the acyl carrier protein (ACP) family.</text>
</comment>
<keyword evidence="2 4" id="KW-0596">Phosphopantetheine</keyword>
<dbReference type="GO" id="GO:0000036">
    <property type="term" value="F:acyl carrier activity"/>
    <property type="evidence" value="ECO:0007669"/>
    <property type="project" value="UniProtKB-UniRule"/>
</dbReference>
<protein>
    <recommendedName>
        <fullName evidence="4 5">Acyl carrier protein</fullName>
        <shortName evidence="4">ACP</shortName>
    </recommendedName>
</protein>
<keyword evidence="4 5" id="KW-0444">Lipid biosynthesis</keyword>
<dbReference type="EMBL" id="MG755793">
    <property type="protein sequence ID" value="AWT38505.1"/>
    <property type="molecule type" value="Genomic_DNA"/>
</dbReference>
<evidence type="ECO:0000259" key="6">
    <source>
        <dbReference type="PROSITE" id="PS50075"/>
    </source>
</evidence>
<geneLocation type="chloroplast" evidence="7"/>
<keyword evidence="7" id="KW-0934">Plastid</keyword>
<organism evidence="7">
    <name type="scientific">Sundstroemia setigera</name>
    <dbReference type="NCBI Taxonomy" id="3005"/>
    <lineage>
        <taxon>Eukaryota</taxon>
        <taxon>Sar</taxon>
        <taxon>Stramenopiles</taxon>
        <taxon>Ochrophyta</taxon>
        <taxon>Bacillariophyta</taxon>
        <taxon>Coscinodiscophyceae</taxon>
        <taxon>Rhizosoleniophycidae</taxon>
        <taxon>Rhizosoleniales</taxon>
        <taxon>Rhizosoleniaceae</taxon>
        <taxon>Sundstroemia</taxon>
    </lineage>
</organism>
<feature type="domain" description="Carrier" evidence="6">
    <location>
        <begin position="7"/>
        <end position="82"/>
    </location>
</feature>
<sequence>MIPIFMSFIFKKVQETLSYQFSLKPTEIQLETKIELELGADSRDLLEMMVSFENVFNIEIAYEDISDIITVQDLLFYLKHKIQIRDELYQNLA</sequence>
<evidence type="ECO:0000313" key="7">
    <source>
        <dbReference type="EMBL" id="AWT38448.1"/>
    </source>
</evidence>
<proteinExistence type="inferred from homology"/>
<comment type="subcellular location">
    <subcellularLocation>
        <location evidence="4">Plastid</location>
        <location evidence="4">Chloroplast</location>
    </subcellularLocation>
</comment>
<dbReference type="InterPro" id="IPR036736">
    <property type="entry name" value="ACP-like_sf"/>
</dbReference>
<name>A0A2U9NMW6_9STRA</name>
<dbReference type="Pfam" id="PF00550">
    <property type="entry name" value="PP-binding"/>
    <property type="match status" value="1"/>
</dbReference>
<dbReference type="InterPro" id="IPR009081">
    <property type="entry name" value="PP-bd_ACP"/>
</dbReference>
<dbReference type="UniPathway" id="UPA00094"/>
<comment type="PTM">
    <text evidence="4">4'-phosphopantetheine is transferred from CoA to a specific serine of apo-ACP by AcpS. This modification is essential for activity because fatty acids are bound in thioester linkage to the sulfhydryl of the prosthetic group.</text>
</comment>
<evidence type="ECO:0000256" key="2">
    <source>
        <dbReference type="ARBA" id="ARBA00022450"/>
    </source>
</evidence>
<dbReference type="InterPro" id="IPR003231">
    <property type="entry name" value="ACP"/>
</dbReference>
<dbReference type="GO" id="GO:0009507">
    <property type="term" value="C:chloroplast"/>
    <property type="evidence" value="ECO:0007669"/>
    <property type="project" value="UniProtKB-SubCell"/>
</dbReference>
<reference evidence="7" key="1">
    <citation type="journal article" date="2018" name="Adv. Bot. Res.">
        <title>Evolution of the Plastid Genomes in Diatoms.</title>
        <authorList>
            <person name="Yu M."/>
            <person name="Ashworth M.P."/>
            <person name="Hajrah N.H."/>
            <person name="Khiyami M.A."/>
            <person name="Sabir M.J."/>
            <person name="Alhebshi A.M."/>
            <person name="Al-Malki A.L."/>
            <person name="Sabir J.S.M."/>
            <person name="Theriot E.C."/>
            <person name="Jansen R.K."/>
        </authorList>
    </citation>
    <scope>NUCLEOTIDE SEQUENCE</scope>
</reference>
<evidence type="ECO:0000256" key="1">
    <source>
        <dbReference type="ARBA" id="ARBA00010930"/>
    </source>
</evidence>
<dbReference type="RefSeq" id="YP_009496008.1">
    <property type="nucleotide sequence ID" value="NC_037996.1"/>
</dbReference>
<dbReference type="Gene3D" id="1.10.1200.10">
    <property type="entry name" value="ACP-like"/>
    <property type="match status" value="1"/>
</dbReference>
<gene>
    <name evidence="7" type="primary">acpP2</name>
    <name evidence="4" type="synonym">acpP</name>
</gene>
<dbReference type="GeneID" id="36958313"/>
<dbReference type="PROSITE" id="PS50075">
    <property type="entry name" value="CARRIER"/>
    <property type="match status" value="1"/>
</dbReference>
<dbReference type="SUPFAM" id="SSF47336">
    <property type="entry name" value="ACP-like"/>
    <property type="match status" value="1"/>
</dbReference>